<dbReference type="Gramene" id="rna15031">
    <property type="protein sequence ID" value="RHN66910.1"/>
    <property type="gene ID" value="gene15031"/>
</dbReference>
<name>A0A396INM6_MEDTR</name>
<evidence type="ECO:0000313" key="3">
    <source>
        <dbReference type="Proteomes" id="UP000265566"/>
    </source>
</evidence>
<protein>
    <recommendedName>
        <fullName evidence="4">Transmembrane protein</fullName>
    </recommendedName>
</protein>
<evidence type="ECO:0000256" key="1">
    <source>
        <dbReference type="SAM" id="Phobius"/>
    </source>
</evidence>
<dbReference type="EMBL" id="PSQE01000003">
    <property type="protein sequence ID" value="RHN66910.1"/>
    <property type="molecule type" value="Genomic_DNA"/>
</dbReference>
<dbReference type="Proteomes" id="UP000265566">
    <property type="component" value="Chromosome 3"/>
</dbReference>
<feature type="transmembrane region" description="Helical" evidence="1">
    <location>
        <begin position="127"/>
        <end position="151"/>
    </location>
</feature>
<feature type="transmembrane region" description="Helical" evidence="1">
    <location>
        <begin position="157"/>
        <end position="175"/>
    </location>
</feature>
<dbReference type="AlphaFoldDB" id="A0A396INM6"/>
<organism evidence="2 3">
    <name type="scientific">Medicago truncatula</name>
    <name type="common">Barrel medic</name>
    <name type="synonym">Medicago tribuloides</name>
    <dbReference type="NCBI Taxonomy" id="3880"/>
    <lineage>
        <taxon>Eukaryota</taxon>
        <taxon>Viridiplantae</taxon>
        <taxon>Streptophyta</taxon>
        <taxon>Embryophyta</taxon>
        <taxon>Tracheophyta</taxon>
        <taxon>Spermatophyta</taxon>
        <taxon>Magnoliopsida</taxon>
        <taxon>eudicotyledons</taxon>
        <taxon>Gunneridae</taxon>
        <taxon>Pentapetalae</taxon>
        <taxon>rosids</taxon>
        <taxon>fabids</taxon>
        <taxon>Fabales</taxon>
        <taxon>Fabaceae</taxon>
        <taxon>Papilionoideae</taxon>
        <taxon>50 kb inversion clade</taxon>
        <taxon>NPAAA clade</taxon>
        <taxon>Hologalegina</taxon>
        <taxon>IRL clade</taxon>
        <taxon>Trifolieae</taxon>
        <taxon>Medicago</taxon>
    </lineage>
</organism>
<keyword evidence="1" id="KW-0472">Membrane</keyword>
<feature type="transmembrane region" description="Helical" evidence="1">
    <location>
        <begin position="98"/>
        <end position="115"/>
    </location>
</feature>
<accession>A0A396INM6</accession>
<gene>
    <name evidence="2" type="ORF">MtrunA17_Chr3g0096951</name>
</gene>
<reference evidence="3" key="1">
    <citation type="journal article" date="2018" name="Nat. Plants">
        <title>Whole-genome landscape of Medicago truncatula symbiotic genes.</title>
        <authorList>
            <person name="Pecrix Y."/>
            <person name="Staton S.E."/>
            <person name="Sallet E."/>
            <person name="Lelandais-Briere C."/>
            <person name="Moreau S."/>
            <person name="Carrere S."/>
            <person name="Blein T."/>
            <person name="Jardinaud M.F."/>
            <person name="Latrasse D."/>
            <person name="Zouine M."/>
            <person name="Zahm M."/>
            <person name="Kreplak J."/>
            <person name="Mayjonade B."/>
            <person name="Satge C."/>
            <person name="Perez M."/>
            <person name="Cauet S."/>
            <person name="Marande W."/>
            <person name="Chantry-Darmon C."/>
            <person name="Lopez-Roques C."/>
            <person name="Bouchez O."/>
            <person name="Berard A."/>
            <person name="Debelle F."/>
            <person name="Munos S."/>
            <person name="Bendahmane A."/>
            <person name="Berges H."/>
            <person name="Niebel A."/>
            <person name="Buitink J."/>
            <person name="Frugier F."/>
            <person name="Benhamed M."/>
            <person name="Crespi M."/>
            <person name="Gouzy J."/>
            <person name="Gamas P."/>
        </authorList>
    </citation>
    <scope>NUCLEOTIDE SEQUENCE [LARGE SCALE GENOMIC DNA]</scope>
    <source>
        <strain evidence="3">cv. Jemalong A17</strain>
    </source>
</reference>
<feature type="transmembrane region" description="Helical" evidence="1">
    <location>
        <begin position="61"/>
        <end position="78"/>
    </location>
</feature>
<sequence length="179" mass="20723">MTRLLGMSDANAMAEIRTESAGHISYPTLKRVYEDHLIEARRLEDPLTREELQERARRRQWCVRSLLLYLVDCVLFTYKTNRHIDLIYLDCMADLQAIGMWSWGGMALAYLYDYLDDSVILNNKTMAGSTTLFIVEAMLICTITAHAWIAWRWMTSGFLLMVIIETCTHFSLLSLTRDG</sequence>
<keyword evidence="1" id="KW-1133">Transmembrane helix</keyword>
<keyword evidence="1" id="KW-0812">Transmembrane</keyword>
<evidence type="ECO:0000313" key="2">
    <source>
        <dbReference type="EMBL" id="RHN66910.1"/>
    </source>
</evidence>
<evidence type="ECO:0008006" key="4">
    <source>
        <dbReference type="Google" id="ProtNLM"/>
    </source>
</evidence>
<comment type="caution">
    <text evidence="2">The sequence shown here is derived from an EMBL/GenBank/DDBJ whole genome shotgun (WGS) entry which is preliminary data.</text>
</comment>
<proteinExistence type="predicted"/>